<comment type="caution">
    <text evidence="1">The sequence shown here is derived from an EMBL/GenBank/DDBJ whole genome shotgun (WGS) entry which is preliminary data.</text>
</comment>
<proteinExistence type="predicted"/>
<dbReference type="RefSeq" id="WP_058945305.1">
    <property type="nucleotide sequence ID" value="NZ_LNSV01000144.1"/>
</dbReference>
<organism evidence="1 2">
    <name type="scientific">Streptomyces kanasensis</name>
    <dbReference type="NCBI Taxonomy" id="936756"/>
    <lineage>
        <taxon>Bacteria</taxon>
        <taxon>Bacillati</taxon>
        <taxon>Actinomycetota</taxon>
        <taxon>Actinomycetes</taxon>
        <taxon>Kitasatosporales</taxon>
        <taxon>Streptomycetaceae</taxon>
        <taxon>Streptomyces</taxon>
    </lineage>
</organism>
<dbReference type="OrthoDB" id="3231229at2"/>
<dbReference type="AlphaFoldDB" id="A0A117IUS9"/>
<dbReference type="Proteomes" id="UP000054011">
    <property type="component" value="Unassembled WGS sequence"/>
</dbReference>
<dbReference type="EMBL" id="LNSV01000144">
    <property type="protein sequence ID" value="KUH35408.1"/>
    <property type="molecule type" value="Genomic_DNA"/>
</dbReference>
<evidence type="ECO:0000313" key="2">
    <source>
        <dbReference type="Proteomes" id="UP000054011"/>
    </source>
</evidence>
<evidence type="ECO:0000313" key="1">
    <source>
        <dbReference type="EMBL" id="KUH35408.1"/>
    </source>
</evidence>
<dbReference type="STRING" id="936756.ATE80_29375"/>
<keyword evidence="2" id="KW-1185">Reference proteome</keyword>
<name>A0A117IUS9_9ACTN</name>
<protein>
    <submittedName>
        <fullName evidence="1">Uncharacterized protein</fullName>
    </submittedName>
</protein>
<reference evidence="1 2" key="1">
    <citation type="submission" date="2015-11" db="EMBL/GenBank/DDBJ databases">
        <title>Genome-wide analysis reveals the secondary metabolome in Streptomyces kanasensis ZX01.</title>
        <authorList>
            <person name="Zhang G."/>
            <person name="Han L."/>
            <person name="Feng J."/>
            <person name="Zhang X."/>
        </authorList>
    </citation>
    <scope>NUCLEOTIDE SEQUENCE [LARGE SCALE GENOMIC DNA]</scope>
    <source>
        <strain evidence="1 2">ZX01</strain>
    </source>
</reference>
<accession>A0A117IUS9</accession>
<sequence length="163" mass="17309">MIAAVGHTDLTPETLALVEEELRTRLEHLADDATGLVRVGAGLPVAFGRAVRGAGRGLVVLLPAQGSVPAVLPRRDRHAAGELLRLAEQMRLMPYDPEGRDACVGADERMIATSRHILAVWDGSPSDGRDATAHLVAYARARGIPVDVVWPPGATRHPIPAVT</sequence>
<gene>
    <name evidence="1" type="ORF">ATE80_29375</name>
</gene>
<dbReference type="Gene3D" id="3.40.50.450">
    <property type="match status" value="1"/>
</dbReference>